<accession>A0AB34JQU3</accession>
<organism evidence="2 3">
    <name type="scientific">Prymnesium parvum</name>
    <name type="common">Toxic golden alga</name>
    <dbReference type="NCBI Taxonomy" id="97485"/>
    <lineage>
        <taxon>Eukaryota</taxon>
        <taxon>Haptista</taxon>
        <taxon>Haptophyta</taxon>
        <taxon>Prymnesiophyceae</taxon>
        <taxon>Prymnesiales</taxon>
        <taxon>Prymnesiaceae</taxon>
        <taxon>Prymnesium</taxon>
    </lineage>
</organism>
<reference evidence="2 3" key="1">
    <citation type="journal article" date="2024" name="Science">
        <title>Giant polyketide synthase enzymes in the biosynthesis of giant marine polyether toxins.</title>
        <authorList>
            <person name="Fallon T.R."/>
            <person name="Shende V.V."/>
            <person name="Wierzbicki I.H."/>
            <person name="Pendleton A.L."/>
            <person name="Watervoot N.F."/>
            <person name="Auber R.P."/>
            <person name="Gonzalez D.J."/>
            <person name="Wisecaver J.H."/>
            <person name="Moore B.S."/>
        </authorList>
    </citation>
    <scope>NUCLEOTIDE SEQUENCE [LARGE SCALE GENOMIC DNA]</scope>
    <source>
        <strain evidence="2 3">12B1</strain>
    </source>
</reference>
<feature type="region of interest" description="Disordered" evidence="1">
    <location>
        <begin position="113"/>
        <end position="144"/>
    </location>
</feature>
<comment type="caution">
    <text evidence="2">The sequence shown here is derived from an EMBL/GenBank/DDBJ whole genome shotgun (WGS) entry which is preliminary data.</text>
</comment>
<name>A0AB34JQU3_PRYPA</name>
<sequence length="144" mass="16364">MEEECAFSQVIERHCATDEEGRLRCQTIRKLYKHCPGRHPEEVIEREDETGASLDGRGQSDAWVQPRVPGRHFEGGGELTLHDFRSLQDDFVNQMNSIFRIFGFDGFGKGFGGGLFESTPPPRARAEQQPDASRPHHKLKIDEI</sequence>
<gene>
    <name evidence="2" type="ORF">AB1Y20_018678</name>
</gene>
<feature type="region of interest" description="Disordered" evidence="1">
    <location>
        <begin position="43"/>
        <end position="66"/>
    </location>
</feature>
<proteinExistence type="predicted"/>
<dbReference type="EMBL" id="JBGBPQ010000005">
    <property type="protein sequence ID" value="KAL1523751.1"/>
    <property type="molecule type" value="Genomic_DNA"/>
</dbReference>
<keyword evidence="3" id="KW-1185">Reference proteome</keyword>
<evidence type="ECO:0000256" key="1">
    <source>
        <dbReference type="SAM" id="MobiDB-lite"/>
    </source>
</evidence>
<dbReference type="Proteomes" id="UP001515480">
    <property type="component" value="Unassembled WGS sequence"/>
</dbReference>
<evidence type="ECO:0000313" key="3">
    <source>
        <dbReference type="Proteomes" id="UP001515480"/>
    </source>
</evidence>
<feature type="compositionally biased region" description="Basic residues" evidence="1">
    <location>
        <begin position="135"/>
        <end position="144"/>
    </location>
</feature>
<evidence type="ECO:0000313" key="2">
    <source>
        <dbReference type="EMBL" id="KAL1523751.1"/>
    </source>
</evidence>
<dbReference type="AlphaFoldDB" id="A0AB34JQU3"/>
<protein>
    <submittedName>
        <fullName evidence="2">Uncharacterized protein</fullName>
    </submittedName>
</protein>